<dbReference type="HOGENOM" id="CLU_2899886_0_0_9"/>
<organism evidence="1 2">
    <name type="scientific">Paenibacillus mucilaginosus K02</name>
    <dbReference type="NCBI Taxonomy" id="997761"/>
    <lineage>
        <taxon>Bacteria</taxon>
        <taxon>Bacillati</taxon>
        <taxon>Bacillota</taxon>
        <taxon>Bacilli</taxon>
        <taxon>Bacillales</taxon>
        <taxon>Paenibacillaceae</taxon>
        <taxon>Paenibacillus</taxon>
    </lineage>
</organism>
<name>I0BIB8_9BACL</name>
<accession>I0BIB8</accession>
<reference evidence="1 2" key="1">
    <citation type="submission" date="2013-06" db="EMBL/GenBank/DDBJ databases">
        <title>Complete genome sequence of Paenibacillus mucilaginosus K02.</title>
        <authorList>
            <person name="Xiao B."/>
            <person name="Sun L."/>
            <person name="Xiao L."/>
            <person name="Lian B."/>
        </authorList>
    </citation>
    <scope>NUCLEOTIDE SEQUENCE [LARGE SCALE GENOMIC DNA]</scope>
    <source>
        <strain evidence="1 2">K02</strain>
    </source>
</reference>
<dbReference type="Proteomes" id="UP000007392">
    <property type="component" value="Chromosome"/>
</dbReference>
<evidence type="ECO:0000313" key="2">
    <source>
        <dbReference type="Proteomes" id="UP000007392"/>
    </source>
</evidence>
<gene>
    <name evidence="1" type="ORF">B2K_15525</name>
</gene>
<dbReference type="EMBL" id="CP003422">
    <property type="protein sequence ID" value="AFH62115.1"/>
    <property type="molecule type" value="Genomic_DNA"/>
</dbReference>
<protein>
    <submittedName>
        <fullName evidence="1">Uncharacterized protein</fullName>
    </submittedName>
</protein>
<evidence type="ECO:0000313" key="1">
    <source>
        <dbReference type="EMBL" id="AFH62115.1"/>
    </source>
</evidence>
<proteinExistence type="predicted"/>
<dbReference type="KEGG" id="pmw:B2K_15525"/>
<dbReference type="AlphaFoldDB" id="I0BIB8"/>
<sequence length="62" mass="7027">MAQSKKTFRPGIEKKIPRRKVHMLNLSYDPSVSVPAGLRAESDILLIDAMKFGIKEHKLQHA</sequence>